<sequence>MKILIDYTEHESAFEELRIESANYLSDFAIRIKFSDGNEKLVDFKPFLSKSLHPSIKKYLDEKKFSNFSLIEGNLNWNDYDLIFPISDLYIGRIG</sequence>
<proteinExistence type="predicted"/>
<dbReference type="InterPro" id="IPR018841">
    <property type="entry name" value="DUF2442"/>
</dbReference>
<dbReference type="RefSeq" id="WP_084120069.1">
    <property type="nucleotide sequence ID" value="NZ_LT838813.1"/>
</dbReference>
<name>A0A1W2H3G7_9BACT</name>
<reference evidence="2" key="1">
    <citation type="submission" date="2017-04" db="EMBL/GenBank/DDBJ databases">
        <authorList>
            <person name="Varghese N."/>
            <person name="Submissions S."/>
        </authorList>
    </citation>
    <scope>NUCLEOTIDE SEQUENCE [LARGE SCALE GENOMIC DNA]</scope>
    <source>
        <strain evidence="2">DSM 16537</strain>
    </source>
</reference>
<evidence type="ECO:0008006" key="3">
    <source>
        <dbReference type="Google" id="ProtNLM"/>
    </source>
</evidence>
<evidence type="ECO:0000313" key="2">
    <source>
        <dbReference type="Proteomes" id="UP000192333"/>
    </source>
</evidence>
<accession>A0A1W2H3G7</accession>
<protein>
    <recommendedName>
        <fullName evidence="3">DUF2442 domain-containing protein</fullName>
    </recommendedName>
</protein>
<dbReference type="Pfam" id="PF10387">
    <property type="entry name" value="DUF2442"/>
    <property type="match status" value="1"/>
</dbReference>
<dbReference type="Proteomes" id="UP000192333">
    <property type="component" value="Chromosome I"/>
</dbReference>
<keyword evidence="2" id="KW-1185">Reference proteome</keyword>
<organism evidence="1 2">
    <name type="scientific">Aquiflexum balticum DSM 16537</name>
    <dbReference type="NCBI Taxonomy" id="758820"/>
    <lineage>
        <taxon>Bacteria</taxon>
        <taxon>Pseudomonadati</taxon>
        <taxon>Bacteroidota</taxon>
        <taxon>Cytophagia</taxon>
        <taxon>Cytophagales</taxon>
        <taxon>Cyclobacteriaceae</taxon>
        <taxon>Aquiflexum</taxon>
    </lineage>
</organism>
<dbReference type="EMBL" id="LT838813">
    <property type="protein sequence ID" value="SMD43324.1"/>
    <property type="molecule type" value="Genomic_DNA"/>
</dbReference>
<dbReference type="OrthoDB" id="1369138at2"/>
<dbReference type="InterPro" id="IPR036782">
    <property type="entry name" value="NE0471-like_N"/>
</dbReference>
<dbReference type="AlphaFoldDB" id="A0A1W2H3G7"/>
<dbReference type="SUPFAM" id="SSF143880">
    <property type="entry name" value="NE0471 N-terminal domain-like"/>
    <property type="match status" value="1"/>
</dbReference>
<gene>
    <name evidence="1" type="ORF">SAMN00777080_1914</name>
</gene>
<evidence type="ECO:0000313" key="1">
    <source>
        <dbReference type="EMBL" id="SMD43324.1"/>
    </source>
</evidence>
<dbReference type="Gene3D" id="3.30.2020.10">
    <property type="entry name" value="NE0471-like N-terminal domain"/>
    <property type="match status" value="1"/>
</dbReference>